<feature type="transmembrane region" description="Helical" evidence="1">
    <location>
        <begin position="21"/>
        <end position="38"/>
    </location>
</feature>
<keyword evidence="3" id="KW-1185">Reference proteome</keyword>
<keyword evidence="1" id="KW-1133">Transmembrane helix</keyword>
<keyword evidence="1" id="KW-0812">Transmembrane</keyword>
<dbReference type="GO" id="GO:0016628">
    <property type="term" value="F:oxidoreductase activity, acting on the CH-CH group of donors, NAD or NADP as acceptor"/>
    <property type="evidence" value="ECO:0007669"/>
    <property type="project" value="InterPro"/>
</dbReference>
<dbReference type="PANTHER" id="PTHR43205">
    <property type="entry name" value="PROSTAGLANDIN REDUCTASE"/>
    <property type="match status" value="1"/>
</dbReference>
<organism evidence="2 3">
    <name type="scientific">Capsicum baccatum</name>
    <name type="common">Peruvian pepper</name>
    <dbReference type="NCBI Taxonomy" id="33114"/>
    <lineage>
        <taxon>Eukaryota</taxon>
        <taxon>Viridiplantae</taxon>
        <taxon>Streptophyta</taxon>
        <taxon>Embryophyta</taxon>
        <taxon>Tracheophyta</taxon>
        <taxon>Spermatophyta</taxon>
        <taxon>Magnoliopsida</taxon>
        <taxon>eudicotyledons</taxon>
        <taxon>Gunneridae</taxon>
        <taxon>Pentapetalae</taxon>
        <taxon>asterids</taxon>
        <taxon>lamiids</taxon>
        <taxon>Solanales</taxon>
        <taxon>Solanaceae</taxon>
        <taxon>Solanoideae</taxon>
        <taxon>Capsiceae</taxon>
        <taxon>Capsicum</taxon>
    </lineage>
</organism>
<reference evidence="3" key="2">
    <citation type="journal article" date="2017" name="J. Anim. Genet.">
        <title>Multiple reference genome sequences of hot pepper reveal the massive evolution of plant disease resistance genes by retroduplication.</title>
        <authorList>
            <person name="Kim S."/>
            <person name="Park J."/>
            <person name="Yeom S.-I."/>
            <person name="Kim Y.-M."/>
            <person name="Seo E."/>
            <person name="Kim K.-T."/>
            <person name="Kim M.-S."/>
            <person name="Lee J.M."/>
            <person name="Cheong K."/>
            <person name="Shin H.-S."/>
            <person name="Kim S.-B."/>
            <person name="Han K."/>
            <person name="Lee J."/>
            <person name="Park M."/>
            <person name="Lee H.-A."/>
            <person name="Lee H.-Y."/>
            <person name="Lee Y."/>
            <person name="Oh S."/>
            <person name="Lee J.H."/>
            <person name="Choi E."/>
            <person name="Choi E."/>
            <person name="Lee S.E."/>
            <person name="Jeon J."/>
            <person name="Kim H."/>
            <person name="Choi G."/>
            <person name="Song H."/>
            <person name="Lee J."/>
            <person name="Lee S.-C."/>
            <person name="Kwon J.-K."/>
            <person name="Lee H.-Y."/>
            <person name="Koo N."/>
            <person name="Hong Y."/>
            <person name="Kim R.W."/>
            <person name="Kang W.-H."/>
            <person name="Huh J.H."/>
            <person name="Kang B.-C."/>
            <person name="Yang T.-J."/>
            <person name="Lee Y.-H."/>
            <person name="Bennetzen J.L."/>
            <person name="Choi D."/>
        </authorList>
    </citation>
    <scope>NUCLEOTIDE SEQUENCE [LARGE SCALE GENOMIC DNA]</scope>
    <source>
        <strain evidence="3">cv. PBC81</strain>
    </source>
</reference>
<proteinExistence type="predicted"/>
<dbReference type="InterPro" id="IPR036291">
    <property type="entry name" value="NAD(P)-bd_dom_sf"/>
</dbReference>
<evidence type="ECO:0000313" key="2">
    <source>
        <dbReference type="EMBL" id="PHT45724.1"/>
    </source>
</evidence>
<reference evidence="2 3" key="1">
    <citation type="journal article" date="2017" name="Genome Biol.">
        <title>New reference genome sequences of hot pepper reveal the massive evolution of plant disease-resistance genes by retroduplication.</title>
        <authorList>
            <person name="Kim S."/>
            <person name="Park J."/>
            <person name="Yeom S.I."/>
            <person name="Kim Y.M."/>
            <person name="Seo E."/>
            <person name="Kim K.T."/>
            <person name="Kim M.S."/>
            <person name="Lee J.M."/>
            <person name="Cheong K."/>
            <person name="Shin H.S."/>
            <person name="Kim S.B."/>
            <person name="Han K."/>
            <person name="Lee J."/>
            <person name="Park M."/>
            <person name="Lee H.A."/>
            <person name="Lee H.Y."/>
            <person name="Lee Y."/>
            <person name="Oh S."/>
            <person name="Lee J.H."/>
            <person name="Choi E."/>
            <person name="Choi E."/>
            <person name="Lee S.E."/>
            <person name="Jeon J."/>
            <person name="Kim H."/>
            <person name="Choi G."/>
            <person name="Song H."/>
            <person name="Lee J."/>
            <person name="Lee S.C."/>
            <person name="Kwon J.K."/>
            <person name="Lee H.Y."/>
            <person name="Koo N."/>
            <person name="Hong Y."/>
            <person name="Kim R.W."/>
            <person name="Kang W.H."/>
            <person name="Huh J.H."/>
            <person name="Kang B.C."/>
            <person name="Yang T.J."/>
            <person name="Lee Y.H."/>
            <person name="Bennetzen J.L."/>
            <person name="Choi D."/>
        </authorList>
    </citation>
    <scope>NUCLEOTIDE SEQUENCE [LARGE SCALE GENOMIC DNA]</scope>
    <source>
        <strain evidence="3">cv. PBC81</strain>
    </source>
</reference>
<dbReference type="InterPro" id="IPR045010">
    <property type="entry name" value="MDR_fam"/>
</dbReference>
<protein>
    <recommendedName>
        <fullName evidence="4">Alcohol dehydrogenase-like C-terminal domain-containing protein</fullName>
    </recommendedName>
</protein>
<evidence type="ECO:0000256" key="1">
    <source>
        <dbReference type="SAM" id="Phobius"/>
    </source>
</evidence>
<gene>
    <name evidence="2" type="ORF">CQW23_14882</name>
</gene>
<accession>A0A2G2WKF7</accession>
<sequence>MIEKYTTEAMKRKRFCKCGNLLCIGGFAAYVGISNVAAPKQGQVVYISAAAGGVGQLAGQFSKLNNCYVVGSAGTDEKVSDLKCCPNGIDIYFDNVGGPLLDEVLLHMNPNSKIVVSGMISQYNKLDKPDGIHNLFHLVTKRIVMEGLQIDDDNLKHHDEFVEKMD</sequence>
<dbReference type="OrthoDB" id="809632at2759"/>
<comment type="caution">
    <text evidence="2">The sequence shown here is derived from an EMBL/GenBank/DDBJ whole genome shotgun (WGS) entry which is preliminary data.</text>
</comment>
<dbReference type="SUPFAM" id="SSF51735">
    <property type="entry name" value="NAD(P)-binding Rossmann-fold domains"/>
    <property type="match status" value="1"/>
</dbReference>
<evidence type="ECO:0000313" key="3">
    <source>
        <dbReference type="Proteomes" id="UP000224567"/>
    </source>
</evidence>
<dbReference type="Proteomes" id="UP000224567">
    <property type="component" value="Unassembled WGS sequence"/>
</dbReference>
<dbReference type="Gene3D" id="3.40.50.720">
    <property type="entry name" value="NAD(P)-binding Rossmann-like Domain"/>
    <property type="match status" value="2"/>
</dbReference>
<keyword evidence="1" id="KW-0472">Membrane</keyword>
<name>A0A2G2WKF7_CAPBA</name>
<dbReference type="EMBL" id="MLFT02000006">
    <property type="protein sequence ID" value="PHT45724.1"/>
    <property type="molecule type" value="Genomic_DNA"/>
</dbReference>
<dbReference type="AlphaFoldDB" id="A0A2G2WKF7"/>
<evidence type="ECO:0008006" key="4">
    <source>
        <dbReference type="Google" id="ProtNLM"/>
    </source>
</evidence>
<dbReference type="PANTHER" id="PTHR43205:SF7">
    <property type="entry name" value="PROSTAGLANDIN REDUCTASE 1"/>
    <property type="match status" value="1"/>
</dbReference>